<evidence type="ECO:0000256" key="2">
    <source>
        <dbReference type="ARBA" id="ARBA00004496"/>
    </source>
</evidence>
<evidence type="ECO:0000256" key="1">
    <source>
        <dbReference type="ARBA" id="ARBA00004123"/>
    </source>
</evidence>
<evidence type="ECO:0000256" key="7">
    <source>
        <dbReference type="ARBA" id="ARBA00022765"/>
    </source>
</evidence>
<evidence type="ECO:0000256" key="6">
    <source>
        <dbReference type="ARBA" id="ARBA00022499"/>
    </source>
</evidence>
<comment type="subunit">
    <text evidence="13">Part of the 60S ribosomal subunit. Interacts with UBQLN1 (via UBA domain).</text>
</comment>
<dbReference type="GO" id="GO:0006412">
    <property type="term" value="P:translation"/>
    <property type="evidence" value="ECO:0007669"/>
    <property type="project" value="InterPro"/>
</dbReference>
<dbReference type="KEGG" id="pdic:114512124"/>
<dbReference type="InterPro" id="IPR050158">
    <property type="entry name" value="Ubiquitin_ubiquitin-like"/>
</dbReference>
<dbReference type="PRINTS" id="PR00348">
    <property type="entry name" value="UBIQUITIN"/>
</dbReference>
<dbReference type="Pfam" id="PF01020">
    <property type="entry name" value="Ribosomal_L40e"/>
    <property type="match status" value="1"/>
</dbReference>
<evidence type="ECO:0000256" key="12">
    <source>
        <dbReference type="ARBA" id="ARBA00032326"/>
    </source>
</evidence>
<comment type="function">
    <text evidence="11">Component of the 60S subunit of the ribosome. Ribosomal protein L40 is essential for translation of a subset of cellular transcripts, and especially for cap-dependent translation of vesicular stomatitis virus mRNAs.</text>
</comment>
<evidence type="ECO:0000256" key="4">
    <source>
        <dbReference type="ARBA" id="ARBA00010570"/>
    </source>
</evidence>
<organism evidence="17 18">
    <name type="scientific">Phyllostomus discolor</name>
    <name type="common">pale spear-nosed bat</name>
    <dbReference type="NCBI Taxonomy" id="89673"/>
    <lineage>
        <taxon>Eukaryota</taxon>
        <taxon>Metazoa</taxon>
        <taxon>Chordata</taxon>
        <taxon>Craniata</taxon>
        <taxon>Vertebrata</taxon>
        <taxon>Euteleostomi</taxon>
        <taxon>Mammalia</taxon>
        <taxon>Eutheria</taxon>
        <taxon>Laurasiatheria</taxon>
        <taxon>Chiroptera</taxon>
        <taxon>Yangochiroptera</taxon>
        <taxon>Phyllostomidae</taxon>
        <taxon>Phyllostominae</taxon>
        <taxon>Phyllostomus</taxon>
    </lineage>
</organism>
<dbReference type="Pfam" id="PF00240">
    <property type="entry name" value="ubiquitin"/>
    <property type="match status" value="1"/>
</dbReference>
<dbReference type="InterPro" id="IPR029071">
    <property type="entry name" value="Ubiquitin-like_domsf"/>
</dbReference>
<dbReference type="GeneID" id="114512124"/>
<evidence type="ECO:0000313" key="18">
    <source>
        <dbReference type="RefSeq" id="XP_035871091.1"/>
    </source>
</evidence>
<feature type="compositionally biased region" description="Pro residues" evidence="15">
    <location>
        <begin position="151"/>
        <end position="162"/>
    </location>
</feature>
<evidence type="ECO:0000256" key="9">
    <source>
        <dbReference type="ARBA" id="ARBA00023242"/>
    </source>
</evidence>
<comment type="subcellular location">
    <subcellularLocation>
        <location evidence="2">Cytoplasm</location>
    </subcellularLocation>
    <subcellularLocation>
        <location evidence="1">Nucleus</location>
    </subcellularLocation>
</comment>
<dbReference type="GO" id="GO:0005840">
    <property type="term" value="C:ribosome"/>
    <property type="evidence" value="ECO:0007669"/>
    <property type="project" value="UniProtKB-KW"/>
</dbReference>
<evidence type="ECO:0000256" key="13">
    <source>
        <dbReference type="ARBA" id="ARBA00035125"/>
    </source>
</evidence>
<keyword evidence="10" id="KW-0687">Ribonucleoprotein</keyword>
<protein>
    <recommendedName>
        <fullName evidence="14">Ubiquitin-ribosomal protein eL40 fusion protein</fullName>
    </recommendedName>
    <alternativeName>
        <fullName evidence="12">Ubiquitin A-52 residue ribosomal protein fusion product 1</fullName>
    </alternativeName>
</protein>
<dbReference type="InterPro" id="IPR038587">
    <property type="entry name" value="Ribosomal_eL40_sf"/>
</dbReference>
<dbReference type="GO" id="GO:1990904">
    <property type="term" value="C:ribonucleoprotein complex"/>
    <property type="evidence" value="ECO:0007669"/>
    <property type="project" value="UniProtKB-KW"/>
</dbReference>
<evidence type="ECO:0000256" key="11">
    <source>
        <dbReference type="ARBA" id="ARBA00029415"/>
    </source>
</evidence>
<keyword evidence="7" id="KW-0013">ADP-ribosylation</keyword>
<keyword evidence="6" id="KW-1017">Isopeptide bond</keyword>
<evidence type="ECO:0000256" key="10">
    <source>
        <dbReference type="ARBA" id="ARBA00023274"/>
    </source>
</evidence>
<evidence type="ECO:0000313" key="17">
    <source>
        <dbReference type="Proteomes" id="UP000504628"/>
    </source>
</evidence>
<accession>A0A7E6CWC5</accession>
<dbReference type="Gene3D" id="3.10.20.90">
    <property type="entry name" value="Phosphatidylinositol 3-kinase Catalytic Subunit, Chain A, domain 1"/>
    <property type="match status" value="1"/>
</dbReference>
<dbReference type="PANTHER" id="PTHR10666">
    <property type="entry name" value="UBIQUITIN"/>
    <property type="match status" value="1"/>
</dbReference>
<dbReference type="GO" id="GO:0005634">
    <property type="term" value="C:nucleus"/>
    <property type="evidence" value="ECO:0007669"/>
    <property type="project" value="UniProtKB-SubCell"/>
</dbReference>
<dbReference type="RefSeq" id="XP_035871091.1">
    <property type="nucleotide sequence ID" value="XM_036015198.1"/>
</dbReference>
<keyword evidence="5" id="KW-0963">Cytoplasm</keyword>
<name>A0A7E6CWC5_9CHIR</name>
<dbReference type="InterPro" id="IPR011332">
    <property type="entry name" value="Ribosomal_zn-bd"/>
</dbReference>
<dbReference type="GO" id="GO:0003735">
    <property type="term" value="F:structural constituent of ribosome"/>
    <property type="evidence" value="ECO:0007669"/>
    <property type="project" value="InterPro"/>
</dbReference>
<feature type="region of interest" description="Disordered" evidence="15">
    <location>
        <begin position="126"/>
        <end position="162"/>
    </location>
</feature>
<dbReference type="InterPro" id="IPR001975">
    <property type="entry name" value="Ribosomal_eL40_dom"/>
</dbReference>
<comment type="similarity">
    <text evidence="4">In the C-terminal section; belongs to the eukaryotic ribosomal protein eL40 family.</text>
</comment>
<evidence type="ECO:0000256" key="15">
    <source>
        <dbReference type="SAM" id="MobiDB-lite"/>
    </source>
</evidence>
<dbReference type="AlphaFoldDB" id="A0A7E6CWC5"/>
<dbReference type="InterPro" id="IPR000626">
    <property type="entry name" value="Ubiquitin-like_dom"/>
</dbReference>
<evidence type="ECO:0000256" key="3">
    <source>
        <dbReference type="ARBA" id="ARBA00008373"/>
    </source>
</evidence>
<dbReference type="InParanoid" id="A0A7E6CWC5"/>
<comment type="similarity">
    <text evidence="3">In the N-terminal section; belongs to the ubiquitin family.</text>
</comment>
<dbReference type="GO" id="GO:0005737">
    <property type="term" value="C:cytoplasm"/>
    <property type="evidence" value="ECO:0007669"/>
    <property type="project" value="UniProtKB-SubCell"/>
</dbReference>
<evidence type="ECO:0000256" key="8">
    <source>
        <dbReference type="ARBA" id="ARBA00022980"/>
    </source>
</evidence>
<dbReference type="Gene3D" id="4.10.1060.50">
    <property type="match status" value="1"/>
</dbReference>
<sequence length="162" mass="17873">MAPSSQQEGGGAASPVDAELQILVKTQNGKTVTLEGELRDTTEKVEAEVQDQEGIPPGQQHLVLGGEMAGGCPTLSDYTTEEESTLHWVLGQRGSTVEPSLSQLAQKYSCDEMICPKCHTRLHPHTHCQQPQEVVWPHLQPTPRRRLRKSPPQPWPARWPSA</sequence>
<keyword evidence="8" id="KW-0689">Ribosomal protein</keyword>
<dbReference type="SMART" id="SM00213">
    <property type="entry name" value="UBQ"/>
    <property type="match status" value="1"/>
</dbReference>
<dbReference type="InterPro" id="IPR019956">
    <property type="entry name" value="Ubiquitin_dom"/>
</dbReference>
<gene>
    <name evidence="18" type="primary">LOC114512124</name>
</gene>
<keyword evidence="17" id="KW-1185">Reference proteome</keyword>
<keyword evidence="9" id="KW-0539">Nucleus</keyword>
<reference evidence="18" key="1">
    <citation type="submission" date="2025-08" db="UniProtKB">
        <authorList>
            <consortium name="RefSeq"/>
        </authorList>
    </citation>
    <scope>IDENTIFICATION</scope>
    <source>
        <tissue evidence="18">Muscle</tissue>
    </source>
</reference>
<feature type="domain" description="Ubiquitin-like" evidence="16">
    <location>
        <begin position="20"/>
        <end position="95"/>
    </location>
</feature>
<proteinExistence type="inferred from homology"/>
<dbReference type="SUPFAM" id="SSF54236">
    <property type="entry name" value="Ubiquitin-like"/>
    <property type="match status" value="1"/>
</dbReference>
<evidence type="ECO:0000259" key="16">
    <source>
        <dbReference type="PROSITE" id="PS50053"/>
    </source>
</evidence>
<dbReference type="PROSITE" id="PS50053">
    <property type="entry name" value="UBIQUITIN_2"/>
    <property type="match status" value="1"/>
</dbReference>
<evidence type="ECO:0000256" key="5">
    <source>
        <dbReference type="ARBA" id="ARBA00022490"/>
    </source>
</evidence>
<dbReference type="SUPFAM" id="SSF57829">
    <property type="entry name" value="Zn-binding ribosomal proteins"/>
    <property type="match status" value="1"/>
</dbReference>
<dbReference type="Proteomes" id="UP000504628">
    <property type="component" value="Chromosome 14"/>
</dbReference>
<evidence type="ECO:0000256" key="14">
    <source>
        <dbReference type="ARBA" id="ARBA00035298"/>
    </source>
</evidence>